<dbReference type="RefSeq" id="WP_091181604.1">
    <property type="nucleotide sequence ID" value="NZ_FOFA01000005.1"/>
</dbReference>
<dbReference type="EMBL" id="FOFA01000005">
    <property type="protein sequence ID" value="SEQ74657.1"/>
    <property type="molecule type" value="Genomic_DNA"/>
</dbReference>
<dbReference type="OrthoDB" id="9844682at2"/>
<reference evidence="2" key="1">
    <citation type="submission" date="2016-10" db="EMBL/GenBank/DDBJ databases">
        <authorList>
            <person name="Varghese N."/>
            <person name="Submissions S."/>
        </authorList>
    </citation>
    <scope>NUCLEOTIDE SEQUENCE [LARGE SCALE GENOMIC DNA]</scope>
    <source>
        <strain evidence="2">CGMCC 4.6856</strain>
    </source>
</reference>
<dbReference type="Proteomes" id="UP000198504">
    <property type="component" value="Unassembled WGS sequence"/>
</dbReference>
<organism evidence="1 2">
    <name type="scientific">Microlunatus flavus</name>
    <dbReference type="NCBI Taxonomy" id="1036181"/>
    <lineage>
        <taxon>Bacteria</taxon>
        <taxon>Bacillati</taxon>
        <taxon>Actinomycetota</taxon>
        <taxon>Actinomycetes</taxon>
        <taxon>Propionibacteriales</taxon>
        <taxon>Propionibacteriaceae</taxon>
        <taxon>Microlunatus</taxon>
    </lineage>
</organism>
<accession>A0A1H9IJE2</accession>
<protein>
    <submittedName>
        <fullName evidence="1">Uncharacterized protein</fullName>
    </submittedName>
</protein>
<name>A0A1H9IJE2_9ACTN</name>
<keyword evidence="2" id="KW-1185">Reference proteome</keyword>
<dbReference type="AlphaFoldDB" id="A0A1H9IJE2"/>
<evidence type="ECO:0000313" key="2">
    <source>
        <dbReference type="Proteomes" id="UP000198504"/>
    </source>
</evidence>
<proteinExistence type="predicted"/>
<sequence>MYAKTLVPGQHPIPALMATTDEADVLVPQLLQRGWVRFGEPLPSKSDGHLVIGSDRLRLVVDGQALLDDLTPWAPDGWWAAVDDRQGSCLVVIVRTDGVDLTADDVGSQLASLVGTSSSAYASLPVETSLEV</sequence>
<evidence type="ECO:0000313" key="1">
    <source>
        <dbReference type="EMBL" id="SEQ74657.1"/>
    </source>
</evidence>
<gene>
    <name evidence="1" type="ORF">SAMN05421756_105274</name>
</gene>